<dbReference type="InterPro" id="IPR011992">
    <property type="entry name" value="EF-hand-dom_pair"/>
</dbReference>
<dbReference type="Pfam" id="PF01734">
    <property type="entry name" value="Patatin"/>
    <property type="match status" value="1"/>
</dbReference>
<dbReference type="InterPro" id="IPR052580">
    <property type="entry name" value="Lipid_Hydrolase"/>
</dbReference>
<reference evidence="8" key="1">
    <citation type="submission" date="2012-12" db="EMBL/GenBank/DDBJ databases">
        <authorList>
            <person name="Hellsten U."/>
            <person name="Grimwood J."/>
            <person name="Chapman J.A."/>
            <person name="Shapiro H."/>
            <person name="Aerts A."/>
            <person name="Otillar R.P."/>
            <person name="Terry A.Y."/>
            <person name="Boore J.L."/>
            <person name="Simakov O."/>
            <person name="Marletaz F."/>
            <person name="Cho S.-J."/>
            <person name="Edsinger-Gonzales E."/>
            <person name="Havlak P."/>
            <person name="Kuo D.-H."/>
            <person name="Larsson T."/>
            <person name="Lv J."/>
            <person name="Arendt D."/>
            <person name="Savage R."/>
            <person name="Osoegawa K."/>
            <person name="de Jong P."/>
            <person name="Lindberg D.R."/>
            <person name="Seaver E.C."/>
            <person name="Weisblat D.A."/>
            <person name="Putnam N.H."/>
            <person name="Grigoriev I.V."/>
            <person name="Rokhsar D.S."/>
        </authorList>
    </citation>
    <scope>NUCLEOTIDE SEQUENCE</scope>
    <source>
        <strain evidence="8">I ESC-2004</strain>
    </source>
</reference>
<protein>
    <recommendedName>
        <fullName evidence="9">PNPLA domain-containing protein</fullName>
    </recommendedName>
</protein>
<keyword evidence="3" id="KW-0378">Hydrolase</keyword>
<evidence type="ECO:0000313" key="8">
    <source>
        <dbReference type="Proteomes" id="UP000014760"/>
    </source>
</evidence>
<organism evidence="6">
    <name type="scientific">Capitella teleta</name>
    <name type="common">Polychaete worm</name>
    <dbReference type="NCBI Taxonomy" id="283909"/>
    <lineage>
        <taxon>Eukaryota</taxon>
        <taxon>Metazoa</taxon>
        <taxon>Spiralia</taxon>
        <taxon>Lophotrochozoa</taxon>
        <taxon>Annelida</taxon>
        <taxon>Polychaeta</taxon>
        <taxon>Sedentaria</taxon>
        <taxon>Scolecida</taxon>
        <taxon>Capitellidae</taxon>
        <taxon>Capitella</taxon>
    </lineage>
</organism>
<evidence type="ECO:0000256" key="3">
    <source>
        <dbReference type="PROSITE-ProRule" id="PRU01161"/>
    </source>
</evidence>
<sequence>MQKKDNFVELRKAMEENASNIENLVFSGGGAKCVCYLGVIKVLDDVGVLKKIQRLAGSSTGSIAAAMLAVGCDSTELDKFFIKEEVNDLLQDCTAGKLGLIPNLFIKFGWNPGSKLLDAMRKIFEEKSGKPDLTFMELYRLKEVELCVVATNLTTSVVEYCHPKTTPDMSIALAVKASCSSPGLVQPVELEKGGIVEYLVDGGLISNFPVHCFDGWFLSMKREHSFFHHLETMQGPFEGFNEKTLGVIPFAATEFSSLSQNAQRYMKRRPRPKTKLAETNGKAVDKVLKVQNERQQAFEAGKRLLAALKDADLNRDGTISLEEFRKTFVQEGRLSDDDGKLLFGPDFDVHKVFDLIDEDTSGELTIDEFLSFMQRKGISYHAMLLGGCSNSYIDGFTGYLNVAFRTLQRWSDRIFSKPGDEERVLPICTDYIQTMDSNLDKEDKLFAVKLGIESTAEYLKEKVNKTGGGNAVIL</sequence>
<evidence type="ECO:0000259" key="4">
    <source>
        <dbReference type="PROSITE" id="PS50222"/>
    </source>
</evidence>
<name>R7T3S5_CAPTE</name>
<dbReference type="PANTHER" id="PTHR46394">
    <property type="entry name" value="ANNEXIN"/>
    <property type="match status" value="1"/>
</dbReference>
<proteinExistence type="predicted"/>
<dbReference type="Gene3D" id="1.10.238.10">
    <property type="entry name" value="EF-hand"/>
    <property type="match status" value="1"/>
</dbReference>
<keyword evidence="1" id="KW-0106">Calcium</keyword>
<feature type="domain" description="EF-hand" evidence="4">
    <location>
        <begin position="344"/>
        <end position="379"/>
    </location>
</feature>
<evidence type="ECO:0000313" key="6">
    <source>
        <dbReference type="EMBL" id="ELT87467.1"/>
    </source>
</evidence>
<comment type="caution">
    <text evidence="3">Lacks conserved residue(s) required for the propagation of feature annotation.</text>
</comment>
<dbReference type="Gene3D" id="3.40.1090.10">
    <property type="entry name" value="Cytosolic phospholipase A2 catalytic domain"/>
    <property type="match status" value="2"/>
</dbReference>
<dbReference type="InterPro" id="IPR018247">
    <property type="entry name" value="EF_Hand_1_Ca_BS"/>
</dbReference>
<dbReference type="PROSITE" id="PS50222">
    <property type="entry name" value="EF_HAND_2"/>
    <property type="match status" value="2"/>
</dbReference>
<dbReference type="InterPro" id="IPR016035">
    <property type="entry name" value="Acyl_Trfase/lysoPLipase"/>
</dbReference>
<dbReference type="PROSITE" id="PS00018">
    <property type="entry name" value="EF_HAND_1"/>
    <property type="match status" value="2"/>
</dbReference>
<keyword evidence="2 3" id="KW-0443">Lipid metabolism</keyword>
<dbReference type="SUPFAM" id="SSF47473">
    <property type="entry name" value="EF-hand"/>
    <property type="match status" value="1"/>
</dbReference>
<evidence type="ECO:0000256" key="2">
    <source>
        <dbReference type="ARBA" id="ARBA00023098"/>
    </source>
</evidence>
<feature type="active site" description="Nucleophile" evidence="3">
    <location>
        <position position="59"/>
    </location>
</feature>
<evidence type="ECO:0000313" key="7">
    <source>
        <dbReference type="EnsemblMetazoa" id="CapteP198843"/>
    </source>
</evidence>
<gene>
    <name evidence="6" type="ORF">CAPTEDRAFT_198843</name>
</gene>
<dbReference type="EMBL" id="AMQN01003618">
    <property type="status" value="NOT_ANNOTATED_CDS"/>
    <property type="molecule type" value="Genomic_DNA"/>
</dbReference>
<dbReference type="InterPro" id="IPR002048">
    <property type="entry name" value="EF_hand_dom"/>
</dbReference>
<dbReference type="PROSITE" id="PS51635">
    <property type="entry name" value="PNPLA"/>
    <property type="match status" value="1"/>
</dbReference>
<dbReference type="Proteomes" id="UP000014760">
    <property type="component" value="Unassembled WGS sequence"/>
</dbReference>
<dbReference type="OrthoDB" id="412240at2759"/>
<evidence type="ECO:0000259" key="5">
    <source>
        <dbReference type="PROSITE" id="PS51635"/>
    </source>
</evidence>
<keyword evidence="3" id="KW-0442">Lipid degradation</keyword>
<evidence type="ECO:0008006" key="9">
    <source>
        <dbReference type="Google" id="ProtNLM"/>
    </source>
</evidence>
<reference evidence="7" key="3">
    <citation type="submission" date="2015-06" db="UniProtKB">
        <authorList>
            <consortium name="EnsemblMetazoa"/>
        </authorList>
    </citation>
    <scope>IDENTIFICATION</scope>
</reference>
<feature type="domain" description="EF-hand" evidence="4">
    <location>
        <begin position="299"/>
        <end position="334"/>
    </location>
</feature>
<dbReference type="Pfam" id="PF13202">
    <property type="entry name" value="EF-hand_5"/>
    <property type="match status" value="1"/>
</dbReference>
<dbReference type="GO" id="GO:0005509">
    <property type="term" value="F:calcium ion binding"/>
    <property type="evidence" value="ECO:0007669"/>
    <property type="project" value="InterPro"/>
</dbReference>
<dbReference type="CDD" id="cd00051">
    <property type="entry name" value="EFh"/>
    <property type="match status" value="1"/>
</dbReference>
<dbReference type="GO" id="GO:0016042">
    <property type="term" value="P:lipid catabolic process"/>
    <property type="evidence" value="ECO:0007669"/>
    <property type="project" value="UniProtKB-UniRule"/>
</dbReference>
<evidence type="ECO:0000256" key="1">
    <source>
        <dbReference type="ARBA" id="ARBA00022837"/>
    </source>
</evidence>
<dbReference type="AlphaFoldDB" id="R7T3S5"/>
<dbReference type="GO" id="GO:0016787">
    <property type="term" value="F:hydrolase activity"/>
    <property type="evidence" value="ECO:0007669"/>
    <property type="project" value="UniProtKB-UniRule"/>
</dbReference>
<dbReference type="PANTHER" id="PTHR46394:SF1">
    <property type="entry name" value="PNPLA DOMAIN-CONTAINING PROTEIN"/>
    <property type="match status" value="1"/>
</dbReference>
<reference evidence="6 8" key="2">
    <citation type="journal article" date="2013" name="Nature">
        <title>Insights into bilaterian evolution from three spiralian genomes.</title>
        <authorList>
            <person name="Simakov O."/>
            <person name="Marletaz F."/>
            <person name="Cho S.J."/>
            <person name="Edsinger-Gonzales E."/>
            <person name="Havlak P."/>
            <person name="Hellsten U."/>
            <person name="Kuo D.H."/>
            <person name="Larsson T."/>
            <person name="Lv J."/>
            <person name="Arendt D."/>
            <person name="Savage R."/>
            <person name="Osoegawa K."/>
            <person name="de Jong P."/>
            <person name="Grimwood J."/>
            <person name="Chapman J.A."/>
            <person name="Shapiro H."/>
            <person name="Aerts A."/>
            <person name="Otillar R.P."/>
            <person name="Terry A.Y."/>
            <person name="Boore J.L."/>
            <person name="Grigoriev I.V."/>
            <person name="Lindberg D.R."/>
            <person name="Seaver E.C."/>
            <person name="Weisblat D.A."/>
            <person name="Putnam N.H."/>
            <person name="Rokhsar D.S."/>
        </authorList>
    </citation>
    <scope>NUCLEOTIDE SEQUENCE</scope>
    <source>
        <strain evidence="6 8">I ESC-2004</strain>
    </source>
</reference>
<dbReference type="InterPro" id="IPR002641">
    <property type="entry name" value="PNPLA_dom"/>
</dbReference>
<dbReference type="SMART" id="SM00054">
    <property type="entry name" value="EFh"/>
    <property type="match status" value="2"/>
</dbReference>
<feature type="short sequence motif" description="DGA/G" evidence="3">
    <location>
        <begin position="201"/>
        <end position="203"/>
    </location>
</feature>
<dbReference type="SUPFAM" id="SSF52151">
    <property type="entry name" value="FabD/lysophospholipase-like"/>
    <property type="match status" value="1"/>
</dbReference>
<feature type="active site" description="Proton acceptor" evidence="3">
    <location>
        <position position="201"/>
    </location>
</feature>
<dbReference type="EnsemblMetazoa" id="CapteT198843">
    <property type="protein sequence ID" value="CapteP198843"/>
    <property type="gene ID" value="CapteG198843"/>
</dbReference>
<dbReference type="CDD" id="cd07207">
    <property type="entry name" value="Pat_ExoU_VipD_like"/>
    <property type="match status" value="1"/>
</dbReference>
<dbReference type="EMBL" id="KB312312">
    <property type="protein sequence ID" value="ELT87467.1"/>
    <property type="molecule type" value="Genomic_DNA"/>
</dbReference>
<accession>R7T3S5</accession>
<feature type="domain" description="PNPLA" evidence="5">
    <location>
        <begin position="24"/>
        <end position="214"/>
    </location>
</feature>
<dbReference type="HOGENOM" id="CLU_028564_1_0_1"/>
<keyword evidence="8" id="KW-1185">Reference proteome</keyword>
<dbReference type="OMA" id="ENWIANK"/>
<dbReference type="STRING" id="283909.R7T3S5"/>
<feature type="short sequence motif" description="GXSXG" evidence="3">
    <location>
        <begin position="57"/>
        <end position="61"/>
    </location>
</feature>